<feature type="compositionally biased region" description="Basic and acidic residues" evidence="1">
    <location>
        <begin position="699"/>
        <end position="708"/>
    </location>
</feature>
<feature type="region of interest" description="Disordered" evidence="1">
    <location>
        <begin position="235"/>
        <end position="391"/>
    </location>
</feature>
<feature type="region of interest" description="Disordered" evidence="1">
    <location>
        <begin position="640"/>
        <end position="671"/>
    </location>
</feature>
<feature type="compositionally biased region" description="Low complexity" evidence="1">
    <location>
        <begin position="426"/>
        <end position="449"/>
    </location>
</feature>
<organism evidence="2 3">
    <name type="scientific">Chlorella sorokiniana</name>
    <name type="common">Freshwater green alga</name>
    <dbReference type="NCBI Taxonomy" id="3076"/>
    <lineage>
        <taxon>Eukaryota</taxon>
        <taxon>Viridiplantae</taxon>
        <taxon>Chlorophyta</taxon>
        <taxon>core chlorophytes</taxon>
        <taxon>Trebouxiophyceae</taxon>
        <taxon>Chlorellales</taxon>
        <taxon>Chlorellaceae</taxon>
        <taxon>Chlorella clade</taxon>
        <taxon>Chlorella</taxon>
    </lineage>
</organism>
<feature type="region of interest" description="Disordered" evidence="1">
    <location>
        <begin position="426"/>
        <end position="457"/>
    </location>
</feature>
<evidence type="ECO:0000313" key="2">
    <source>
        <dbReference type="EMBL" id="PRW60418.1"/>
    </source>
</evidence>
<dbReference type="AlphaFoldDB" id="A0A2P6U274"/>
<feature type="compositionally biased region" description="Low complexity" evidence="1">
    <location>
        <begin position="196"/>
        <end position="213"/>
    </location>
</feature>
<feature type="compositionally biased region" description="Low complexity" evidence="1">
    <location>
        <begin position="298"/>
        <end position="315"/>
    </location>
</feature>
<dbReference type="STRING" id="3076.A0A2P6U274"/>
<protein>
    <recommendedName>
        <fullName evidence="4">Chromo domain-containing protein</fullName>
    </recommendedName>
</protein>
<comment type="caution">
    <text evidence="2">The sequence shown here is derived from an EMBL/GenBank/DDBJ whole genome shotgun (WGS) entry which is preliminary data.</text>
</comment>
<sequence>MAGGGQEHVLFEACLEAFQLAQAHAAPAEGEEFPGLDWQGWEEIAEALGIEETVDAPVFRARQAVKIAVAADAANLSGERVKFAAVEQRLTDILSGGASLSQVPDTQAEEALLRPARARVVLRERRRRQGRGNKVENYYQVLFDGHPEEDGAWLSQGQLRKHFPDSWQQMIEEFNQRAKSGTLLEPSPADPGEGGAAAAAAAAGAPRGRGAPRQQQWEPQTAALLAAAEQALDIGTGKSKSGKRVSTATRSLVPPAASGELPVLPRNIPLESQPEDQPVLYSKGGAPPPSMLLAGLKPQLQQPAARPAQQPAQRPIQPPAPRPAQQLGLRPVQVPAPGQQQQQVQQQGSGVGERSTGAARRLRPDEPPVAASDGSAEAQQPAAKRARRGVGGGTATAEAAMFAAAAAQQQQGVQSPLRQAGAIAAPQPTAAQLPEQQAGAAPQVQPAAGWDEPPDAGDLVFQQGLPLLAGLGGIKAPSPSKLDPQGQLMSPSAAAAAAAVAAGASAVEAAAAGAGQAGAAAAGAAAATAAAGPGGAAMVVEDTPAEDEFYDAREELADGNSQQVQGGESGEAAAQEQAAGGAAVAAAAAAAGAAEGGGLPAAVLDLRTQPDEIQWTNLHDEPVDSLPATQVIQGAASVGRQEAVPVVPETEDQTAGAAAATEAQQQQQQQQSVGAAAEQAAAEAVAAAEQAQARQLRQAAREQRRQAREQAQQAQRAGSAGAPPGGSEGEESGEEEQDEEQDESSRAEAALLRFAAHLCDAEIRGAKATGTGVDLFYEWPNGVQEVVPSTKLLAMAQEGREDPVRRELAKVALFYESKTRKSKDSQKKRGGGR</sequence>
<feature type="region of interest" description="Disordered" evidence="1">
    <location>
        <begin position="181"/>
        <end position="218"/>
    </location>
</feature>
<accession>A0A2P6U274</accession>
<evidence type="ECO:0000313" key="3">
    <source>
        <dbReference type="Proteomes" id="UP000239899"/>
    </source>
</evidence>
<dbReference type="Proteomes" id="UP000239899">
    <property type="component" value="Unassembled WGS sequence"/>
</dbReference>
<gene>
    <name evidence="2" type="ORF">C2E21_0914</name>
</gene>
<reference evidence="2 3" key="1">
    <citation type="journal article" date="2018" name="Plant J.">
        <title>Genome sequences of Chlorella sorokiniana UTEX 1602 and Micractinium conductrix SAG 241.80: implications to maltose excretion by a green alga.</title>
        <authorList>
            <person name="Arriola M.B."/>
            <person name="Velmurugan N."/>
            <person name="Zhang Y."/>
            <person name="Plunkett M.H."/>
            <person name="Hondzo H."/>
            <person name="Barney B.M."/>
        </authorList>
    </citation>
    <scope>NUCLEOTIDE SEQUENCE [LARGE SCALE GENOMIC DNA]</scope>
    <source>
        <strain evidence="3">UTEX 1602</strain>
    </source>
</reference>
<feature type="compositionally biased region" description="Low complexity" evidence="1">
    <location>
        <begin position="653"/>
        <end position="671"/>
    </location>
</feature>
<keyword evidence="3" id="KW-1185">Reference proteome</keyword>
<name>A0A2P6U274_CHLSO</name>
<dbReference type="EMBL" id="LHPG02000002">
    <property type="protein sequence ID" value="PRW60418.1"/>
    <property type="molecule type" value="Genomic_DNA"/>
</dbReference>
<feature type="region of interest" description="Disordered" evidence="1">
    <location>
        <begin position="695"/>
        <end position="749"/>
    </location>
</feature>
<dbReference type="OrthoDB" id="515824at2759"/>
<feature type="compositionally biased region" description="Low complexity" evidence="1">
    <location>
        <begin position="323"/>
        <end position="348"/>
    </location>
</feature>
<evidence type="ECO:0008006" key="4">
    <source>
        <dbReference type="Google" id="ProtNLM"/>
    </source>
</evidence>
<proteinExistence type="predicted"/>
<feature type="compositionally biased region" description="Acidic residues" evidence="1">
    <location>
        <begin position="728"/>
        <end position="742"/>
    </location>
</feature>
<evidence type="ECO:0000256" key="1">
    <source>
        <dbReference type="SAM" id="MobiDB-lite"/>
    </source>
</evidence>
<feature type="compositionally biased region" description="Low complexity" evidence="1">
    <location>
        <begin position="709"/>
        <end position="722"/>
    </location>
</feature>